<feature type="domain" description="C3H1-type" evidence="3">
    <location>
        <begin position="478"/>
        <end position="507"/>
    </location>
</feature>
<proteinExistence type="predicted"/>
<dbReference type="EMBL" id="MU856926">
    <property type="protein sequence ID" value="KAK4153913.1"/>
    <property type="molecule type" value="Genomic_DNA"/>
</dbReference>
<protein>
    <recommendedName>
        <fullName evidence="3">C3H1-type domain-containing protein</fullName>
    </recommendedName>
</protein>
<feature type="region of interest" description="Disordered" evidence="2">
    <location>
        <begin position="732"/>
        <end position="766"/>
    </location>
</feature>
<dbReference type="Proteomes" id="UP001302745">
    <property type="component" value="Unassembled WGS sequence"/>
</dbReference>
<feature type="region of interest" description="Disordered" evidence="2">
    <location>
        <begin position="781"/>
        <end position="831"/>
    </location>
</feature>
<feature type="compositionally biased region" description="Low complexity" evidence="2">
    <location>
        <begin position="457"/>
        <end position="477"/>
    </location>
</feature>
<feature type="region of interest" description="Disordered" evidence="2">
    <location>
        <begin position="426"/>
        <end position="477"/>
    </location>
</feature>
<feature type="region of interest" description="Disordered" evidence="2">
    <location>
        <begin position="656"/>
        <end position="718"/>
    </location>
</feature>
<keyword evidence="5" id="KW-1185">Reference proteome</keyword>
<feature type="region of interest" description="Disordered" evidence="2">
    <location>
        <begin position="106"/>
        <end position="146"/>
    </location>
</feature>
<feature type="compositionally biased region" description="Low complexity" evidence="2">
    <location>
        <begin position="268"/>
        <end position="281"/>
    </location>
</feature>
<feature type="region of interest" description="Disordered" evidence="2">
    <location>
        <begin position="535"/>
        <end position="617"/>
    </location>
</feature>
<feature type="compositionally biased region" description="Polar residues" evidence="2">
    <location>
        <begin position="228"/>
        <end position="237"/>
    </location>
</feature>
<feature type="zinc finger region" description="C3H1-type" evidence="1">
    <location>
        <begin position="478"/>
        <end position="507"/>
    </location>
</feature>
<evidence type="ECO:0000313" key="4">
    <source>
        <dbReference type="EMBL" id="KAK4153913.1"/>
    </source>
</evidence>
<name>A0AAN6VLR6_9PEZI</name>
<keyword evidence="1" id="KW-0862">Zinc</keyword>
<feature type="compositionally biased region" description="Gly residues" evidence="2">
    <location>
        <begin position="571"/>
        <end position="582"/>
    </location>
</feature>
<comment type="caution">
    <text evidence="4">The sequence shown here is derived from an EMBL/GenBank/DDBJ whole genome shotgun (WGS) entry which is preliminary data.</text>
</comment>
<feature type="compositionally biased region" description="Polar residues" evidence="2">
    <location>
        <begin position="282"/>
        <end position="291"/>
    </location>
</feature>
<accession>A0AAN6VLR6</accession>
<dbReference type="PROSITE" id="PS50103">
    <property type="entry name" value="ZF_C3H1"/>
    <property type="match status" value="1"/>
</dbReference>
<feature type="compositionally biased region" description="Polar residues" evidence="2">
    <location>
        <begin position="180"/>
        <end position="204"/>
    </location>
</feature>
<dbReference type="AlphaFoldDB" id="A0AAN6VLR6"/>
<feature type="region of interest" description="Disordered" evidence="2">
    <location>
        <begin position="158"/>
        <end position="291"/>
    </location>
</feature>
<evidence type="ECO:0000256" key="2">
    <source>
        <dbReference type="SAM" id="MobiDB-lite"/>
    </source>
</evidence>
<dbReference type="GO" id="GO:0008270">
    <property type="term" value="F:zinc ion binding"/>
    <property type="evidence" value="ECO:0007669"/>
    <property type="project" value="UniProtKB-KW"/>
</dbReference>
<keyword evidence="1" id="KW-0479">Metal-binding</keyword>
<dbReference type="InterPro" id="IPR000571">
    <property type="entry name" value="Znf_CCCH"/>
</dbReference>
<evidence type="ECO:0000256" key="1">
    <source>
        <dbReference type="PROSITE-ProRule" id="PRU00723"/>
    </source>
</evidence>
<organism evidence="4 5">
    <name type="scientific">Chaetomidium leptoderma</name>
    <dbReference type="NCBI Taxonomy" id="669021"/>
    <lineage>
        <taxon>Eukaryota</taxon>
        <taxon>Fungi</taxon>
        <taxon>Dikarya</taxon>
        <taxon>Ascomycota</taxon>
        <taxon>Pezizomycotina</taxon>
        <taxon>Sordariomycetes</taxon>
        <taxon>Sordariomycetidae</taxon>
        <taxon>Sordariales</taxon>
        <taxon>Chaetomiaceae</taxon>
        <taxon>Chaetomidium</taxon>
    </lineage>
</organism>
<feature type="compositionally biased region" description="Polar residues" evidence="2">
    <location>
        <begin position="117"/>
        <end position="126"/>
    </location>
</feature>
<evidence type="ECO:0000259" key="3">
    <source>
        <dbReference type="PROSITE" id="PS50103"/>
    </source>
</evidence>
<reference evidence="4" key="2">
    <citation type="submission" date="2023-05" db="EMBL/GenBank/DDBJ databases">
        <authorList>
            <consortium name="Lawrence Berkeley National Laboratory"/>
            <person name="Steindorff A."/>
            <person name="Hensen N."/>
            <person name="Bonometti L."/>
            <person name="Westerberg I."/>
            <person name="Brannstrom I.O."/>
            <person name="Guillou S."/>
            <person name="Cros-Aarteil S."/>
            <person name="Calhoun S."/>
            <person name="Haridas S."/>
            <person name="Kuo A."/>
            <person name="Mondo S."/>
            <person name="Pangilinan J."/>
            <person name="Riley R."/>
            <person name="Labutti K."/>
            <person name="Andreopoulos B."/>
            <person name="Lipzen A."/>
            <person name="Chen C."/>
            <person name="Yanf M."/>
            <person name="Daum C."/>
            <person name="Ng V."/>
            <person name="Clum A."/>
            <person name="Ohm R."/>
            <person name="Martin F."/>
            <person name="Silar P."/>
            <person name="Natvig D."/>
            <person name="Lalanne C."/>
            <person name="Gautier V."/>
            <person name="Ament-Velasquez S.L."/>
            <person name="Kruys A."/>
            <person name="Hutchinson M.I."/>
            <person name="Powell A.J."/>
            <person name="Barry K."/>
            <person name="Miller A.N."/>
            <person name="Grigoriev I.V."/>
            <person name="Debuchy R."/>
            <person name="Gladieux P."/>
            <person name="Thoren M.H."/>
            <person name="Johannesson H."/>
        </authorList>
    </citation>
    <scope>NUCLEOTIDE SEQUENCE</scope>
    <source>
        <strain evidence="4">CBS 538.74</strain>
    </source>
</reference>
<reference evidence="4" key="1">
    <citation type="journal article" date="2023" name="Mol. Phylogenet. Evol.">
        <title>Genome-scale phylogeny and comparative genomics of the fungal order Sordariales.</title>
        <authorList>
            <person name="Hensen N."/>
            <person name="Bonometti L."/>
            <person name="Westerberg I."/>
            <person name="Brannstrom I.O."/>
            <person name="Guillou S."/>
            <person name="Cros-Aarteil S."/>
            <person name="Calhoun S."/>
            <person name="Haridas S."/>
            <person name="Kuo A."/>
            <person name="Mondo S."/>
            <person name="Pangilinan J."/>
            <person name="Riley R."/>
            <person name="LaButti K."/>
            <person name="Andreopoulos B."/>
            <person name="Lipzen A."/>
            <person name="Chen C."/>
            <person name="Yan M."/>
            <person name="Daum C."/>
            <person name="Ng V."/>
            <person name="Clum A."/>
            <person name="Steindorff A."/>
            <person name="Ohm R.A."/>
            <person name="Martin F."/>
            <person name="Silar P."/>
            <person name="Natvig D.O."/>
            <person name="Lalanne C."/>
            <person name="Gautier V."/>
            <person name="Ament-Velasquez S.L."/>
            <person name="Kruys A."/>
            <person name="Hutchinson M.I."/>
            <person name="Powell A.J."/>
            <person name="Barry K."/>
            <person name="Miller A.N."/>
            <person name="Grigoriev I.V."/>
            <person name="Debuchy R."/>
            <person name="Gladieux P."/>
            <person name="Hiltunen Thoren M."/>
            <person name="Johannesson H."/>
        </authorList>
    </citation>
    <scope>NUCLEOTIDE SEQUENCE</scope>
    <source>
        <strain evidence="4">CBS 538.74</strain>
    </source>
</reference>
<feature type="compositionally biased region" description="Low complexity" evidence="2">
    <location>
        <begin position="799"/>
        <end position="820"/>
    </location>
</feature>
<feature type="region of interest" description="Disordered" evidence="2">
    <location>
        <begin position="1"/>
        <end position="89"/>
    </location>
</feature>
<sequence length="843" mass="89447">MDALRGLNPTESFPTEHHGVSQHHGLEAGSPLAGPSAENLNTSPPPLDIRSTDTTMKASLPSTPSRLNSQQLPLDSNTPSPRAAAFDPDRSIQRLADYCAELKALMGNNDMDPNPNAHASNDNTSPSDDDRLPYRHGQMGVFRPFPRFDQASRSIASGNWRAKNATESLMTGSGGGGDGKTSNPNSNPLSPVTPSQARSMNSQQPPSPFGLTPIRSPLAAPADANNMAGFTQSSNPFNHPPTPVSLSTPLSMTFPGRGNGHGGHAHHSSAGSFGASTSGYSPSSVNMTPSSVSTDLVASQISSLSLRGANNTPMNHGHDNGNGHGHATFPVTLPVDTLGYCFVRPNGTRTRLVPVDMLPYPLRGIPAQESGNDRLVALPVPAGVSVDGRSSNTQALAAAVYVPRGNNGGGGGGGDAIQSQIDRILAAPPSTSRPPPSSSSPSSSSSSIHSTNPNNHLLTPSQTQLQPQTQNPTSSTTKRMKIYCDKWVHEGVCAFTQQGCKYKHEMPSDKATQHQLGLFLGYPVWWKRRQAELARVQTQPPSPAPTPAQTQTHPSTQIHAQRRPAWPSSPGLGGLSSGGVEGVGQRVFPRPGGDAVDDHETEDGERTAGRFPSQYPRRNAALNGGLAASRWGSDHIAIANTNNANANANRDKLLLRPSWRTVPPTEGRHPPQQHDYPEQHQQGLQCYDGAGSGSGSSHDGHELVPYRPSMPGERSHDPRVWPWEEQHYIRRASQTQQQQQQYHPDGPSGYKEEEDEASSGFGGGGGGGGAACSFAFHSTTNTPTTSSSLYGPIAPPMRNSSNSNGNNTPQTNNNNNNNTSAGPRPALEMPNPYAMMLLNPRSE</sequence>
<gene>
    <name evidence="4" type="ORF">C8A00DRAFT_33314</name>
</gene>
<feature type="compositionally biased region" description="Low complexity" evidence="2">
    <location>
        <begin position="547"/>
        <end position="557"/>
    </location>
</feature>
<keyword evidence="1" id="KW-0863">Zinc-finger</keyword>
<feature type="compositionally biased region" description="Polar residues" evidence="2">
    <location>
        <begin position="52"/>
        <end position="80"/>
    </location>
</feature>
<evidence type="ECO:0000313" key="5">
    <source>
        <dbReference type="Proteomes" id="UP001302745"/>
    </source>
</evidence>